<evidence type="ECO:0000313" key="2">
    <source>
        <dbReference type="Proteomes" id="UP000037425"/>
    </source>
</evidence>
<proteinExistence type="predicted"/>
<sequence length="117" mass="12988">MTYEWQKTLLTEEDLAKRAAVTVPRMLAHPAVTFDQLSRLRGHIDDCIARLEHLVTDMEVAGTDQAWIDVAEAIDGLWRNVVLDVAGRVRSFETASVDVRHASTESPDANTGVSAVW</sequence>
<comment type="caution">
    <text evidence="1">The sequence shown here is derived from an EMBL/GenBank/DDBJ whole genome shotgun (WGS) entry which is preliminary data.</text>
</comment>
<dbReference type="PATRIC" id="fig|106592.7.peg.3648"/>
<organism evidence="1 2">
    <name type="scientific">Ensifer adhaerens</name>
    <name type="common">Sinorhizobium morelense</name>
    <dbReference type="NCBI Taxonomy" id="106592"/>
    <lineage>
        <taxon>Bacteria</taxon>
        <taxon>Pseudomonadati</taxon>
        <taxon>Pseudomonadota</taxon>
        <taxon>Alphaproteobacteria</taxon>
        <taxon>Hyphomicrobiales</taxon>
        <taxon>Rhizobiaceae</taxon>
        <taxon>Sinorhizobium/Ensifer group</taxon>
        <taxon>Ensifer</taxon>
    </lineage>
</organism>
<evidence type="ECO:0000313" key="1">
    <source>
        <dbReference type="EMBL" id="KOF15240.1"/>
    </source>
</evidence>
<dbReference type="Proteomes" id="UP000037425">
    <property type="component" value="Unassembled WGS sequence"/>
</dbReference>
<name>A0A0L8BKW9_ENSAD</name>
<accession>A0A0L8BKW9</accession>
<dbReference type="EMBL" id="LGAP01000021">
    <property type="protein sequence ID" value="KOF15240.1"/>
    <property type="molecule type" value="Genomic_DNA"/>
</dbReference>
<protein>
    <submittedName>
        <fullName evidence="1">Uncharacterized protein</fullName>
    </submittedName>
</protein>
<dbReference type="AlphaFoldDB" id="A0A0L8BKW9"/>
<reference evidence="2" key="1">
    <citation type="submission" date="2015-07" db="EMBL/GenBank/DDBJ databases">
        <title>Whole genome sequence of an Ensifer adhaerens strain isolated from a cave pool in the Wind Cave National Park.</title>
        <authorList>
            <person name="Eng W.W.H."/>
            <person name="Gan H.M."/>
            <person name="Barton H.A."/>
            <person name="Savka M.A."/>
        </authorList>
    </citation>
    <scope>NUCLEOTIDE SEQUENCE [LARGE SCALE GENOMIC DNA]</scope>
    <source>
        <strain evidence="2">SD006</strain>
    </source>
</reference>
<gene>
    <name evidence="1" type="ORF">AC244_24550</name>
</gene>